<dbReference type="Gene3D" id="3.40.390.10">
    <property type="entry name" value="Collagenase (Catalytic Domain)"/>
    <property type="match status" value="1"/>
</dbReference>
<dbReference type="SUPFAM" id="SSF55486">
    <property type="entry name" value="Metalloproteases ('zincins'), catalytic domain"/>
    <property type="match status" value="1"/>
</dbReference>
<dbReference type="PANTHER" id="PTHR11733:SF238">
    <property type="entry name" value="FI07649P-RELATED"/>
    <property type="match status" value="1"/>
</dbReference>
<dbReference type="AlphaFoldDB" id="A0A7R9AGB1"/>
<dbReference type="EMBL" id="LR905438">
    <property type="protein sequence ID" value="CAD7253480.1"/>
    <property type="molecule type" value="Genomic_DNA"/>
</dbReference>
<comment type="similarity">
    <text evidence="1">Belongs to the peptidase M13 family.</text>
</comment>
<dbReference type="PROSITE" id="PS51885">
    <property type="entry name" value="NEPRILYSIN"/>
    <property type="match status" value="1"/>
</dbReference>
<dbReference type="GO" id="GO:0016485">
    <property type="term" value="P:protein processing"/>
    <property type="evidence" value="ECO:0007669"/>
    <property type="project" value="TreeGrafter"/>
</dbReference>
<evidence type="ECO:0000313" key="3">
    <source>
        <dbReference type="EMBL" id="CAD7253480.1"/>
    </source>
</evidence>
<name>A0A7R9AGB1_9CRUS</name>
<proteinExistence type="inferred from homology"/>
<keyword evidence="4" id="KW-1185">Reference proteome</keyword>
<evidence type="ECO:0000259" key="2">
    <source>
        <dbReference type="Pfam" id="PF05649"/>
    </source>
</evidence>
<evidence type="ECO:0000313" key="4">
    <source>
        <dbReference type="Proteomes" id="UP000677054"/>
    </source>
</evidence>
<gene>
    <name evidence="3" type="ORF">DSTB1V02_LOCUS13229</name>
</gene>
<dbReference type="Pfam" id="PF05649">
    <property type="entry name" value="Peptidase_M13_N"/>
    <property type="match status" value="1"/>
</dbReference>
<dbReference type="GO" id="GO:0004222">
    <property type="term" value="F:metalloendopeptidase activity"/>
    <property type="evidence" value="ECO:0007669"/>
    <property type="project" value="InterPro"/>
</dbReference>
<accession>A0A7R9AGB1</accession>
<dbReference type="EMBL" id="CAJPEV010005921">
    <property type="protein sequence ID" value="CAG0903659.1"/>
    <property type="molecule type" value="Genomic_DNA"/>
</dbReference>
<feature type="domain" description="Peptidase M13 N-terminal" evidence="2">
    <location>
        <begin position="1"/>
        <end position="113"/>
    </location>
</feature>
<dbReference type="InterPro" id="IPR008753">
    <property type="entry name" value="Peptidase_M13_N"/>
</dbReference>
<dbReference type="InterPro" id="IPR042089">
    <property type="entry name" value="Peptidase_M13_dom_2"/>
</dbReference>
<dbReference type="GO" id="GO:0005886">
    <property type="term" value="C:plasma membrane"/>
    <property type="evidence" value="ECO:0007669"/>
    <property type="project" value="TreeGrafter"/>
</dbReference>
<dbReference type="InterPro" id="IPR024079">
    <property type="entry name" value="MetalloPept_cat_dom_sf"/>
</dbReference>
<organism evidence="3">
    <name type="scientific">Darwinula stevensoni</name>
    <dbReference type="NCBI Taxonomy" id="69355"/>
    <lineage>
        <taxon>Eukaryota</taxon>
        <taxon>Metazoa</taxon>
        <taxon>Ecdysozoa</taxon>
        <taxon>Arthropoda</taxon>
        <taxon>Crustacea</taxon>
        <taxon>Oligostraca</taxon>
        <taxon>Ostracoda</taxon>
        <taxon>Podocopa</taxon>
        <taxon>Podocopida</taxon>
        <taxon>Darwinulocopina</taxon>
        <taxon>Darwinuloidea</taxon>
        <taxon>Darwinulidae</taxon>
        <taxon>Darwinula</taxon>
    </lineage>
</organism>
<reference evidence="3" key="1">
    <citation type="submission" date="2020-11" db="EMBL/GenBank/DDBJ databases">
        <authorList>
            <person name="Tran Van P."/>
        </authorList>
    </citation>
    <scope>NUCLEOTIDE SEQUENCE</scope>
</reference>
<sequence length="190" mass="22361">MLFRFFLNRANMLSEAFQTMKAGYVAYLTGSTKTPPRWRFCVKYVIGNLGVALAAPFIRRYYDHESQNEAQELVAQLRDEFQELIEDLSWMDAETQDAARRKVHAMSFHVGFPGEIFNFTEVDGEYDQVKMDPCCFFNNQFQHLSNNVKNEMKFYGKPVNKTRWNVSPTVVNAFYNRHKNQMGPSHYHFR</sequence>
<dbReference type="PANTHER" id="PTHR11733">
    <property type="entry name" value="ZINC METALLOPROTEASE FAMILY M13 NEPRILYSIN-RELATED"/>
    <property type="match status" value="1"/>
</dbReference>
<dbReference type="Proteomes" id="UP000677054">
    <property type="component" value="Unassembled WGS sequence"/>
</dbReference>
<dbReference type="InterPro" id="IPR000718">
    <property type="entry name" value="Peptidase_M13"/>
</dbReference>
<protein>
    <recommendedName>
        <fullName evidence="2">Peptidase M13 N-terminal domain-containing protein</fullName>
    </recommendedName>
</protein>
<dbReference type="OrthoDB" id="6414401at2759"/>
<dbReference type="Gene3D" id="1.10.1380.10">
    <property type="entry name" value="Neutral endopeptidase , domain2"/>
    <property type="match status" value="1"/>
</dbReference>
<evidence type="ECO:0000256" key="1">
    <source>
        <dbReference type="ARBA" id="ARBA00007357"/>
    </source>
</evidence>